<accession>A0A6N9UZJ2</accession>
<dbReference type="EMBL" id="CP054926">
    <property type="protein sequence ID" value="QKW45578.1"/>
    <property type="molecule type" value="Genomic_DNA"/>
</dbReference>
<dbReference type="GO" id="GO:0005829">
    <property type="term" value="C:cytosol"/>
    <property type="evidence" value="ECO:0007669"/>
    <property type="project" value="TreeGrafter"/>
</dbReference>
<reference evidence="3 5" key="1">
    <citation type="submission" date="2020-01" db="EMBL/GenBank/DDBJ databases">
        <title>Insect and environment-associated Actinomycetes.</title>
        <authorList>
            <person name="Currrie C."/>
            <person name="Chevrette M."/>
            <person name="Carlson C."/>
            <person name="Stubbendieck R."/>
            <person name="Wendt-Pienkowski E."/>
        </authorList>
    </citation>
    <scope>NUCLEOTIDE SEQUENCE [LARGE SCALE GENOMIC DNA]</scope>
    <source>
        <strain evidence="3 5">SID14438</strain>
    </source>
</reference>
<dbReference type="RefSeq" id="WP_164355959.1">
    <property type="nucleotide sequence ID" value="NZ_CP054926.1"/>
</dbReference>
<dbReference type="Proteomes" id="UP000509345">
    <property type="component" value="Chromosome"/>
</dbReference>
<feature type="domain" description="NADPH-dependent FMN reductase-like" evidence="1">
    <location>
        <begin position="7"/>
        <end position="149"/>
    </location>
</feature>
<gene>
    <name evidence="2" type="ORF">ABR748_04385</name>
    <name evidence="3" type="ORF">G3I39_01920</name>
    <name evidence="4" type="ORF">HUT09_25225</name>
</gene>
<dbReference type="Proteomes" id="UP000471648">
    <property type="component" value="Unassembled WGS sequence"/>
</dbReference>
<dbReference type="PANTHER" id="PTHR30543">
    <property type="entry name" value="CHROMATE REDUCTASE"/>
    <property type="match status" value="1"/>
</dbReference>
<keyword evidence="7" id="KW-1185">Reference proteome</keyword>
<dbReference type="InterPro" id="IPR050712">
    <property type="entry name" value="NAD(P)H-dep_reductase"/>
</dbReference>
<evidence type="ECO:0000259" key="1">
    <source>
        <dbReference type="Pfam" id="PF03358"/>
    </source>
</evidence>
<dbReference type="AlphaFoldDB" id="A0A6N9UZJ2"/>
<dbReference type="GO" id="GO:0016491">
    <property type="term" value="F:oxidoreductase activity"/>
    <property type="evidence" value="ECO:0007669"/>
    <property type="project" value="UniProtKB-KW"/>
</dbReference>
<reference evidence="4 6" key="2">
    <citation type="submission" date="2020-06" db="EMBL/GenBank/DDBJ databases">
        <title>Genome mining for natural products.</title>
        <authorList>
            <person name="Zhang B."/>
            <person name="Shi J."/>
            <person name="Ge H."/>
        </authorList>
    </citation>
    <scope>NUCLEOTIDE SEQUENCE [LARGE SCALE GENOMIC DNA]</scope>
    <source>
        <strain evidence="4 6">NA06532</strain>
    </source>
</reference>
<organism evidence="3 5">
    <name type="scientific">Streptomyces microflavus</name>
    <name type="common">Streptomyces lipmanii</name>
    <dbReference type="NCBI Taxonomy" id="1919"/>
    <lineage>
        <taxon>Bacteria</taxon>
        <taxon>Bacillati</taxon>
        <taxon>Actinomycetota</taxon>
        <taxon>Actinomycetes</taxon>
        <taxon>Kitasatosporales</taxon>
        <taxon>Streptomycetaceae</taxon>
        <taxon>Streptomyces</taxon>
    </lineage>
</organism>
<dbReference type="InterPro" id="IPR029039">
    <property type="entry name" value="Flavoprotein-like_sf"/>
</dbReference>
<dbReference type="PANTHER" id="PTHR30543:SF21">
    <property type="entry name" value="NAD(P)H-DEPENDENT FMN REDUCTASE LOT6"/>
    <property type="match status" value="1"/>
</dbReference>
<keyword evidence="2" id="KW-0560">Oxidoreductase</keyword>
<dbReference type="EC" id="1.-.-.-" evidence="2"/>
<evidence type="ECO:0000313" key="7">
    <source>
        <dbReference type="Proteomes" id="UP001456562"/>
    </source>
</evidence>
<reference evidence="2 7" key="3">
    <citation type="submission" date="2024-01" db="EMBL/GenBank/DDBJ databases">
        <title>Metagenomic exploration of the rhizosphere soil microbial community and their significance in facilitating the development of wild simulated ginseng.</title>
        <authorList>
            <person name="Huang J."/>
        </authorList>
    </citation>
    <scope>NUCLEOTIDE SEQUENCE [LARGE SCALE GENOMIC DNA]</scope>
    <source>
        <strain evidence="2 7">WY141</strain>
    </source>
</reference>
<protein>
    <submittedName>
        <fullName evidence="3">NAD(P)H-dependent oxidoreductase</fullName>
    </submittedName>
    <submittedName>
        <fullName evidence="2">NADPH-dependent FMN reductase</fullName>
        <ecNumber evidence="2">1.-.-.-</ecNumber>
    </submittedName>
</protein>
<name>A0A6N9UZJ2_STRMI</name>
<proteinExistence type="predicted"/>
<evidence type="ECO:0000313" key="3">
    <source>
        <dbReference type="EMBL" id="NEB65833.1"/>
    </source>
</evidence>
<dbReference type="Proteomes" id="UP001456562">
    <property type="component" value="Unassembled WGS sequence"/>
</dbReference>
<sequence length="194" mass="21193">MSERRLRVAVIIGSVRSGRFGPAPANWIAAEAAKRDDLDVDVIDLAKVWLPDVLPETAEAPAPQAVQDLAPWLAASDAFVIVTPEYNHSFPASLKNAIDWYVEEWKAKPVAFVSYGGIAGGLRAVAHLREIFPGLHAVTVRDSVAFPDCWEQFDDQGQPKDPEGPLAAATSMLDQLAWWGHLLKDARAEKPYPG</sequence>
<evidence type="ECO:0000313" key="6">
    <source>
        <dbReference type="Proteomes" id="UP000509345"/>
    </source>
</evidence>
<dbReference type="EMBL" id="JBEJUE010000002">
    <property type="protein sequence ID" value="MER0423442.1"/>
    <property type="molecule type" value="Genomic_DNA"/>
</dbReference>
<dbReference type="GO" id="GO:0010181">
    <property type="term" value="F:FMN binding"/>
    <property type="evidence" value="ECO:0007669"/>
    <property type="project" value="TreeGrafter"/>
</dbReference>
<dbReference type="SUPFAM" id="SSF52218">
    <property type="entry name" value="Flavoproteins"/>
    <property type="match status" value="1"/>
</dbReference>
<dbReference type="Gene3D" id="3.40.50.360">
    <property type="match status" value="1"/>
</dbReference>
<dbReference type="EMBL" id="JAAGME010000115">
    <property type="protein sequence ID" value="NEB65833.1"/>
    <property type="molecule type" value="Genomic_DNA"/>
</dbReference>
<evidence type="ECO:0000313" key="4">
    <source>
        <dbReference type="EMBL" id="QKW45578.1"/>
    </source>
</evidence>
<dbReference type="GeneID" id="87634568"/>
<evidence type="ECO:0000313" key="2">
    <source>
        <dbReference type="EMBL" id="MER0423442.1"/>
    </source>
</evidence>
<dbReference type="InterPro" id="IPR005025">
    <property type="entry name" value="FMN_Rdtase-like_dom"/>
</dbReference>
<dbReference type="Pfam" id="PF03358">
    <property type="entry name" value="FMN_red"/>
    <property type="match status" value="1"/>
</dbReference>
<evidence type="ECO:0000313" key="5">
    <source>
        <dbReference type="Proteomes" id="UP000471648"/>
    </source>
</evidence>